<dbReference type="AlphaFoldDB" id="A0A1Q9DK89"/>
<dbReference type="Proteomes" id="UP000186817">
    <property type="component" value="Unassembled WGS sequence"/>
</dbReference>
<dbReference type="OrthoDB" id="408086at2759"/>
<accession>A0A1Q9DK89</accession>
<sequence length="252" mass="28467">MIWGRVLAAEHKRLPGLRHMNDMLQKVSHFLKHSWLQYEAQTGIDFVLPLHKGLRATGTGQPTPRHPKQIRLQFIGETQAMWSNEAFIEEAHMAVGAFEWHSPGEGSTEIGTGRGRLAMSAYAPRSRDEETLRQPQALRRATHQRDLGLTALLIILTSWGDVTYVHGLVKGLPAVGFAPPYGVFPAQVAEPISLEDILGDWQTVACRNLCRSKCNRALHSSPFLGHLEHTVECRRIRPSWPRVFRHLSQPER</sequence>
<evidence type="ECO:0000313" key="2">
    <source>
        <dbReference type="Proteomes" id="UP000186817"/>
    </source>
</evidence>
<reference evidence="1 2" key="1">
    <citation type="submission" date="2016-02" db="EMBL/GenBank/DDBJ databases">
        <title>Genome analysis of coral dinoflagellate symbionts highlights evolutionary adaptations to a symbiotic lifestyle.</title>
        <authorList>
            <person name="Aranda M."/>
            <person name="Li Y."/>
            <person name="Liew Y.J."/>
            <person name="Baumgarten S."/>
            <person name="Simakov O."/>
            <person name="Wilson M."/>
            <person name="Piel J."/>
            <person name="Ashoor H."/>
            <person name="Bougouffa S."/>
            <person name="Bajic V.B."/>
            <person name="Ryu T."/>
            <person name="Ravasi T."/>
            <person name="Bayer T."/>
            <person name="Micklem G."/>
            <person name="Kim H."/>
            <person name="Bhak J."/>
            <person name="Lajeunesse T.C."/>
            <person name="Voolstra C.R."/>
        </authorList>
    </citation>
    <scope>NUCLEOTIDE SEQUENCE [LARGE SCALE GENOMIC DNA]</scope>
    <source>
        <strain evidence="1 2">CCMP2467</strain>
    </source>
</reference>
<proteinExistence type="predicted"/>
<organism evidence="1 2">
    <name type="scientific">Symbiodinium microadriaticum</name>
    <name type="common">Dinoflagellate</name>
    <name type="synonym">Zooxanthella microadriatica</name>
    <dbReference type="NCBI Taxonomy" id="2951"/>
    <lineage>
        <taxon>Eukaryota</taxon>
        <taxon>Sar</taxon>
        <taxon>Alveolata</taxon>
        <taxon>Dinophyceae</taxon>
        <taxon>Suessiales</taxon>
        <taxon>Symbiodiniaceae</taxon>
        <taxon>Symbiodinium</taxon>
    </lineage>
</organism>
<dbReference type="EMBL" id="LSRX01000499">
    <property type="protein sequence ID" value="OLP95560.1"/>
    <property type="molecule type" value="Genomic_DNA"/>
</dbReference>
<name>A0A1Q9DK89_SYMMI</name>
<gene>
    <name evidence="1" type="ORF">AK812_SmicGene22291</name>
</gene>
<protein>
    <submittedName>
        <fullName evidence="1">Uncharacterized protein</fullName>
    </submittedName>
</protein>
<evidence type="ECO:0000313" key="1">
    <source>
        <dbReference type="EMBL" id="OLP95560.1"/>
    </source>
</evidence>
<keyword evidence="2" id="KW-1185">Reference proteome</keyword>
<comment type="caution">
    <text evidence="1">The sequence shown here is derived from an EMBL/GenBank/DDBJ whole genome shotgun (WGS) entry which is preliminary data.</text>
</comment>